<name>F8PDC3_SERL9</name>
<evidence type="ECO:0008006" key="4">
    <source>
        <dbReference type="Google" id="ProtNLM"/>
    </source>
</evidence>
<protein>
    <recommendedName>
        <fullName evidence="4">Transmembrane protein</fullName>
    </recommendedName>
</protein>
<feature type="transmembrane region" description="Helical" evidence="2">
    <location>
        <begin position="66"/>
        <end position="86"/>
    </location>
</feature>
<evidence type="ECO:0000256" key="1">
    <source>
        <dbReference type="SAM" id="MobiDB-lite"/>
    </source>
</evidence>
<feature type="transmembrane region" description="Helical" evidence="2">
    <location>
        <begin position="98"/>
        <end position="117"/>
    </location>
</feature>
<evidence type="ECO:0000256" key="2">
    <source>
        <dbReference type="SAM" id="Phobius"/>
    </source>
</evidence>
<reference evidence="3" key="1">
    <citation type="submission" date="2011-04" db="EMBL/GenBank/DDBJ databases">
        <title>Evolution of plant cell wall degrading machinery underlies the functional diversity of forest fungi.</title>
        <authorList>
            <consortium name="US DOE Joint Genome Institute (JGI-PGF)"/>
            <person name="Eastwood D.C."/>
            <person name="Floudas D."/>
            <person name="Binder M."/>
            <person name="Majcherczyk A."/>
            <person name="Schneider P."/>
            <person name="Aerts A."/>
            <person name="Asiegbu F.O."/>
            <person name="Baker S.E."/>
            <person name="Barry K."/>
            <person name="Bendiksby M."/>
            <person name="Blumentritt M."/>
            <person name="Coutinho P.M."/>
            <person name="Cullen D."/>
            <person name="Cullen D."/>
            <person name="Gathman A."/>
            <person name="Goodell B."/>
            <person name="Henrissat B."/>
            <person name="Ihrmark K."/>
            <person name="Kauserud H."/>
            <person name="Kohler A."/>
            <person name="LaButti K."/>
            <person name="Lapidus A."/>
            <person name="Lavin J.L."/>
            <person name="Lee Y.-H."/>
            <person name="Lindquist E."/>
            <person name="Lilly W."/>
            <person name="Lucas S."/>
            <person name="Morin E."/>
            <person name="Murat C."/>
            <person name="Oguiza J.A."/>
            <person name="Park J."/>
            <person name="Pisabarro A.G."/>
            <person name="Riley R."/>
            <person name="Rosling A."/>
            <person name="Salamov A."/>
            <person name="Schmidt O."/>
            <person name="Schmutz J."/>
            <person name="Skrede I."/>
            <person name="Stenlid J."/>
            <person name="Wiebenga A."/>
            <person name="Xie X."/>
            <person name="Kues U."/>
            <person name="Hibbett D.S."/>
            <person name="Hoffmeister D."/>
            <person name="Hogberg N."/>
            <person name="Martin F."/>
            <person name="Grigoriev I.V."/>
            <person name="Watkinson S.C."/>
        </authorList>
    </citation>
    <scope>NUCLEOTIDE SEQUENCE</scope>
    <source>
        <strain evidence="3">S7.9</strain>
    </source>
</reference>
<dbReference type="HOGENOM" id="CLU_060549_0_0_1"/>
<feature type="transmembrane region" description="Helical" evidence="2">
    <location>
        <begin position="25"/>
        <end position="46"/>
    </location>
</feature>
<dbReference type="RefSeq" id="XP_007324397.1">
    <property type="nucleotide sequence ID" value="XM_007324335.1"/>
</dbReference>
<keyword evidence="2" id="KW-0812">Transmembrane</keyword>
<dbReference type="KEGG" id="sla:SERLADRAFT_480432"/>
<accession>F8PDC3</accession>
<organism>
    <name type="scientific">Serpula lacrymans var. lacrymans (strain S7.9)</name>
    <name type="common">Dry rot fungus</name>
    <dbReference type="NCBI Taxonomy" id="578457"/>
    <lineage>
        <taxon>Eukaryota</taxon>
        <taxon>Fungi</taxon>
        <taxon>Dikarya</taxon>
        <taxon>Basidiomycota</taxon>
        <taxon>Agaricomycotina</taxon>
        <taxon>Agaricomycetes</taxon>
        <taxon>Agaricomycetidae</taxon>
        <taxon>Boletales</taxon>
        <taxon>Coniophorineae</taxon>
        <taxon>Serpulaceae</taxon>
        <taxon>Serpula</taxon>
    </lineage>
</organism>
<feature type="transmembrane region" description="Helical" evidence="2">
    <location>
        <begin position="174"/>
        <end position="194"/>
    </location>
</feature>
<feature type="transmembrane region" description="Helical" evidence="2">
    <location>
        <begin position="129"/>
        <end position="154"/>
    </location>
</feature>
<feature type="region of interest" description="Disordered" evidence="1">
    <location>
        <begin position="330"/>
        <end position="349"/>
    </location>
</feature>
<evidence type="ECO:0000313" key="3">
    <source>
        <dbReference type="EMBL" id="EGO18744.1"/>
    </source>
</evidence>
<dbReference type="AlphaFoldDB" id="F8PDC3"/>
<dbReference type="Proteomes" id="UP000008064">
    <property type="component" value="Unassembled WGS sequence"/>
</dbReference>
<dbReference type="GeneID" id="18821526"/>
<dbReference type="OrthoDB" id="3038990at2759"/>
<keyword evidence="2" id="KW-1133">Transmembrane helix</keyword>
<proteinExistence type="predicted"/>
<keyword evidence="2" id="KW-0472">Membrane</keyword>
<dbReference type="EMBL" id="GL945446">
    <property type="protein sequence ID" value="EGO18744.1"/>
    <property type="molecule type" value="Genomic_DNA"/>
</dbReference>
<sequence>MPSNNCSAILNFDAAMAYLPPDTAYQVQVGANLVVGSLGAMAWDFLTNLNGDYQLLFKHRIKLPTLVYFFSRALSLGYVLGSAIFQTTPIDHCQALEQTVDVFYAFAVPLSSLLFFFRVKAVFDNNKYIVTTGFILWLSVLASSLSIITAVHAITIGPTSYCTAESLKSYAGAAPITVLVHDTFVFMAISWRLLWTTSTHTGFKGWARAFVSGGYLPALSKSLLQDGQMYYLITVGGNLLTVIMVFDKRVPSVYHTMFTVPNLMLTNAMACHVFRSTKLGLIRGFRNDSSLLSTNRSIHLPIHRRTARSDNIELDHALDITVTKVVEHDSDFSNSMGPESASPKDDYGN</sequence>
<gene>
    <name evidence="3" type="ORF">SERLADRAFT_480432</name>
</gene>